<feature type="domain" description="Fe2OG dioxygenase" evidence="7">
    <location>
        <begin position="218"/>
        <end position="319"/>
    </location>
</feature>
<evidence type="ECO:0000313" key="8">
    <source>
        <dbReference type="EMBL" id="PIA28424.1"/>
    </source>
</evidence>
<evidence type="ECO:0000256" key="2">
    <source>
        <dbReference type="ARBA" id="ARBA00022723"/>
    </source>
</evidence>
<keyword evidence="2 5" id="KW-0479">Metal-binding</keyword>
<dbReference type="OrthoDB" id="288590at2759"/>
<proteinExistence type="inferred from homology"/>
<dbReference type="FunFam" id="2.60.120.330:FF:000005">
    <property type="entry name" value="1-aminocyclopropane-1-carboxylate oxidase homolog 1"/>
    <property type="match status" value="1"/>
</dbReference>
<protein>
    <recommendedName>
        <fullName evidence="7">Fe2OG dioxygenase domain-containing protein</fullName>
    </recommendedName>
</protein>
<evidence type="ECO:0000256" key="1">
    <source>
        <dbReference type="ARBA" id="ARBA00008056"/>
    </source>
</evidence>
<dbReference type="InterPro" id="IPR026992">
    <property type="entry name" value="DIOX_N"/>
</dbReference>
<keyword evidence="9" id="KW-1185">Reference proteome</keyword>
<dbReference type="PROSITE" id="PS51471">
    <property type="entry name" value="FE2OG_OXY"/>
    <property type="match status" value="1"/>
</dbReference>
<dbReference type="EMBL" id="KZ305087">
    <property type="protein sequence ID" value="PIA28424.1"/>
    <property type="molecule type" value="Genomic_DNA"/>
</dbReference>
<comment type="similarity">
    <text evidence="1 5">Belongs to the iron/ascorbate-dependent oxidoreductase family.</text>
</comment>
<feature type="compositionally biased region" description="Polar residues" evidence="6">
    <location>
        <begin position="1"/>
        <end position="13"/>
    </location>
</feature>
<accession>A0A2G5CAW7</accession>
<dbReference type="GO" id="GO:0051213">
    <property type="term" value="F:dioxygenase activity"/>
    <property type="evidence" value="ECO:0007669"/>
    <property type="project" value="UniProtKB-ARBA"/>
</dbReference>
<dbReference type="FunCoup" id="A0A2G5CAW7">
    <property type="interactions" value="429"/>
</dbReference>
<dbReference type="InterPro" id="IPR027443">
    <property type="entry name" value="IPNS-like_sf"/>
</dbReference>
<gene>
    <name evidence="8" type="ORF">AQUCO_07000031v1</name>
</gene>
<evidence type="ECO:0000256" key="5">
    <source>
        <dbReference type="RuleBase" id="RU003682"/>
    </source>
</evidence>
<dbReference type="PANTHER" id="PTHR10209">
    <property type="entry name" value="OXIDOREDUCTASE, 2OG-FE II OXYGENASE FAMILY PROTEIN"/>
    <property type="match status" value="1"/>
</dbReference>
<evidence type="ECO:0000256" key="6">
    <source>
        <dbReference type="SAM" id="MobiDB-lite"/>
    </source>
</evidence>
<evidence type="ECO:0000313" key="9">
    <source>
        <dbReference type="Proteomes" id="UP000230069"/>
    </source>
</evidence>
<dbReference type="AlphaFoldDB" id="A0A2G5CAW7"/>
<evidence type="ECO:0000256" key="3">
    <source>
        <dbReference type="ARBA" id="ARBA00023002"/>
    </source>
</evidence>
<evidence type="ECO:0000256" key="4">
    <source>
        <dbReference type="ARBA" id="ARBA00023004"/>
    </source>
</evidence>
<name>A0A2G5CAW7_AQUCA</name>
<dbReference type="InterPro" id="IPR005123">
    <property type="entry name" value="Oxoglu/Fe-dep_dioxygenase_dom"/>
</dbReference>
<reference evidence="8 9" key="1">
    <citation type="submission" date="2017-09" db="EMBL/GenBank/DDBJ databases">
        <title>WGS assembly of Aquilegia coerulea Goldsmith.</title>
        <authorList>
            <person name="Hodges S."/>
            <person name="Kramer E."/>
            <person name="Nordborg M."/>
            <person name="Tomkins J."/>
            <person name="Borevitz J."/>
            <person name="Derieg N."/>
            <person name="Yan J."/>
            <person name="Mihaltcheva S."/>
            <person name="Hayes R.D."/>
            <person name="Rokhsar D."/>
        </authorList>
    </citation>
    <scope>NUCLEOTIDE SEQUENCE [LARGE SCALE GENOMIC DNA]</scope>
    <source>
        <strain evidence="9">cv. Goldsmith</strain>
    </source>
</reference>
<dbReference type="PANTHER" id="PTHR10209:SF884">
    <property type="entry name" value="1-AMINOCYCLOPROPANE-1-CARBOXYLATE OXIDASE HOMOLOG 1-LIKE"/>
    <property type="match status" value="1"/>
</dbReference>
<sequence>MASTMSETPMKSQSDYDREKELKSFDDTRAGVKGLVDDGVAKIPRIFIREPDEFDKNSNSNHNTHFAIPVIDLEGVNSNSSRRSDIVERVGLASKTWGFFQVVNHGIPVDVLQEMIEGVRRFNEQPKEVKSEYYTRDSTKKVVYNSNFDLFRAPSANWRDTIFCSMAPEPPNPEDLPEMCRDILMEFSEHVRKLGLRLFELLSEALGLKPNHLEDLGCTEGLNILCHYYPYCPEPELTLGVSKHSDSSFLTVLLQDHIGGLQVLHQNQWVNVPPVPGALVINIGDLLQFVSNDIFKSSEHRVIANNEGPRISVACFITTHLRENARLHGPIKELLSEENPPIYREITVKEYTTHYNEKGLDGNSALLKFKLLKFKL</sequence>
<dbReference type="Pfam" id="PF14226">
    <property type="entry name" value="DIOX_N"/>
    <property type="match status" value="1"/>
</dbReference>
<dbReference type="Pfam" id="PF03171">
    <property type="entry name" value="2OG-FeII_Oxy"/>
    <property type="match status" value="1"/>
</dbReference>
<keyword evidence="3 5" id="KW-0560">Oxidoreductase</keyword>
<dbReference type="SUPFAM" id="SSF51197">
    <property type="entry name" value="Clavaminate synthase-like"/>
    <property type="match status" value="1"/>
</dbReference>
<feature type="region of interest" description="Disordered" evidence="6">
    <location>
        <begin position="1"/>
        <end position="20"/>
    </location>
</feature>
<dbReference type="GO" id="GO:0046872">
    <property type="term" value="F:metal ion binding"/>
    <property type="evidence" value="ECO:0007669"/>
    <property type="project" value="UniProtKB-KW"/>
</dbReference>
<evidence type="ECO:0000259" key="7">
    <source>
        <dbReference type="PROSITE" id="PS51471"/>
    </source>
</evidence>
<dbReference type="InterPro" id="IPR044861">
    <property type="entry name" value="IPNS-like_FE2OG_OXY"/>
</dbReference>
<dbReference type="Proteomes" id="UP000230069">
    <property type="component" value="Unassembled WGS sequence"/>
</dbReference>
<dbReference type="Gene3D" id="2.60.120.330">
    <property type="entry name" value="B-lactam Antibiotic, Isopenicillin N Synthase, Chain"/>
    <property type="match status" value="1"/>
</dbReference>
<organism evidence="8 9">
    <name type="scientific">Aquilegia coerulea</name>
    <name type="common">Rocky mountain columbine</name>
    <dbReference type="NCBI Taxonomy" id="218851"/>
    <lineage>
        <taxon>Eukaryota</taxon>
        <taxon>Viridiplantae</taxon>
        <taxon>Streptophyta</taxon>
        <taxon>Embryophyta</taxon>
        <taxon>Tracheophyta</taxon>
        <taxon>Spermatophyta</taxon>
        <taxon>Magnoliopsida</taxon>
        <taxon>Ranunculales</taxon>
        <taxon>Ranunculaceae</taxon>
        <taxon>Thalictroideae</taxon>
        <taxon>Aquilegia</taxon>
    </lineage>
</organism>
<keyword evidence="4 5" id="KW-0408">Iron</keyword>
<dbReference type="InParanoid" id="A0A2G5CAW7"/>